<dbReference type="AlphaFoldDB" id="A0A1F5VXD0"/>
<dbReference type="GO" id="GO:0008299">
    <property type="term" value="P:isoprenoid biosynthetic process"/>
    <property type="evidence" value="ECO:0007669"/>
    <property type="project" value="InterPro"/>
</dbReference>
<dbReference type="GO" id="GO:0046872">
    <property type="term" value="F:metal ion binding"/>
    <property type="evidence" value="ECO:0007669"/>
    <property type="project" value="UniProtKB-KW"/>
</dbReference>
<dbReference type="CDD" id="cd00685">
    <property type="entry name" value="Trans_IPPS_HT"/>
    <property type="match status" value="1"/>
</dbReference>
<dbReference type="InterPro" id="IPR000092">
    <property type="entry name" value="Polyprenyl_synt"/>
</dbReference>
<comment type="caution">
    <text evidence="7">The sequence shown here is derived from an EMBL/GenBank/DDBJ whole genome shotgun (WGS) entry which is preliminary data.</text>
</comment>
<dbReference type="PANTHER" id="PTHR12001">
    <property type="entry name" value="GERANYLGERANYL PYROPHOSPHATE SYNTHASE"/>
    <property type="match status" value="1"/>
</dbReference>
<keyword evidence="5" id="KW-0460">Magnesium</keyword>
<comment type="similarity">
    <text evidence="2 6">Belongs to the FPP/GGPP synthase family.</text>
</comment>
<evidence type="ECO:0000256" key="1">
    <source>
        <dbReference type="ARBA" id="ARBA00001946"/>
    </source>
</evidence>
<gene>
    <name evidence="7" type="ORF">A2Y62_15675</name>
</gene>
<keyword evidence="3 6" id="KW-0808">Transferase</keyword>
<dbReference type="Pfam" id="PF00348">
    <property type="entry name" value="polyprenyl_synt"/>
    <property type="match status" value="1"/>
</dbReference>
<proteinExistence type="inferred from homology"/>
<protein>
    <recommendedName>
        <fullName evidence="9">Polyprenyl synthetase</fullName>
    </recommendedName>
</protein>
<dbReference type="PANTHER" id="PTHR12001:SF69">
    <property type="entry name" value="ALL TRANS-POLYPRENYL-DIPHOSPHATE SYNTHASE PDSS1"/>
    <property type="match status" value="1"/>
</dbReference>
<dbReference type="PROSITE" id="PS00723">
    <property type="entry name" value="POLYPRENYL_SYNTHASE_1"/>
    <property type="match status" value="1"/>
</dbReference>
<dbReference type="Gene3D" id="1.10.600.10">
    <property type="entry name" value="Farnesyl Diphosphate Synthase"/>
    <property type="match status" value="1"/>
</dbReference>
<comment type="cofactor">
    <cofactor evidence="1">
        <name>Mg(2+)</name>
        <dbReference type="ChEBI" id="CHEBI:18420"/>
    </cofactor>
</comment>
<evidence type="ECO:0000256" key="3">
    <source>
        <dbReference type="ARBA" id="ARBA00022679"/>
    </source>
</evidence>
<evidence type="ECO:0000256" key="4">
    <source>
        <dbReference type="ARBA" id="ARBA00022723"/>
    </source>
</evidence>
<sequence>MMQKEGGLILDASSYILKSGGKRIRPILLVLTSMLCNYKGNADILFAQIIEMVHTATLIHDDIIDGSAERRGKPAAHIKFGNNLTVLLGDYFFSKAMDLAIEYGNQKILKTLSDTMVTMVSGEISGLLHKWDTALSEQALLEIIEKKTAHLFSICTQIPAILAELPSQKEQCLKQFGLSLGIAFQLIDDLLDYTSEDSIMGKPSGNDLKEGKITLPLLYALQNAPDNEISEILAHIKNGAYAEINQQVLFTIMKNYNAFEYTKNMARYFADRAMSSLASFNNGTPKYFLYNMLDYIVSRNQ</sequence>
<evidence type="ECO:0000313" key="7">
    <source>
        <dbReference type="EMBL" id="OGF68126.1"/>
    </source>
</evidence>
<evidence type="ECO:0000313" key="8">
    <source>
        <dbReference type="Proteomes" id="UP000178943"/>
    </source>
</evidence>
<evidence type="ECO:0008006" key="9">
    <source>
        <dbReference type="Google" id="ProtNLM"/>
    </source>
</evidence>
<organism evidence="7 8">
    <name type="scientific">Candidatus Fischerbacteria bacterium RBG_13_37_8</name>
    <dbReference type="NCBI Taxonomy" id="1817863"/>
    <lineage>
        <taxon>Bacteria</taxon>
        <taxon>Candidatus Fischeribacteriota</taxon>
    </lineage>
</organism>
<dbReference type="InterPro" id="IPR008949">
    <property type="entry name" value="Isoprenoid_synthase_dom_sf"/>
</dbReference>
<dbReference type="SUPFAM" id="SSF48576">
    <property type="entry name" value="Terpenoid synthases"/>
    <property type="match status" value="1"/>
</dbReference>
<evidence type="ECO:0000256" key="6">
    <source>
        <dbReference type="RuleBase" id="RU004466"/>
    </source>
</evidence>
<dbReference type="STRING" id="1817863.A2Y62_15675"/>
<dbReference type="SFLD" id="SFLDS00005">
    <property type="entry name" value="Isoprenoid_Synthase_Type_I"/>
    <property type="match status" value="1"/>
</dbReference>
<keyword evidence="4" id="KW-0479">Metal-binding</keyword>
<dbReference type="EMBL" id="MFGW01000018">
    <property type="protein sequence ID" value="OGF68126.1"/>
    <property type="molecule type" value="Genomic_DNA"/>
</dbReference>
<evidence type="ECO:0000256" key="2">
    <source>
        <dbReference type="ARBA" id="ARBA00006706"/>
    </source>
</evidence>
<evidence type="ECO:0000256" key="5">
    <source>
        <dbReference type="ARBA" id="ARBA00022842"/>
    </source>
</evidence>
<dbReference type="PROSITE" id="PS00444">
    <property type="entry name" value="POLYPRENYL_SYNTHASE_2"/>
    <property type="match status" value="1"/>
</dbReference>
<name>A0A1F5VXD0_9BACT</name>
<dbReference type="GO" id="GO:0004659">
    <property type="term" value="F:prenyltransferase activity"/>
    <property type="evidence" value="ECO:0007669"/>
    <property type="project" value="InterPro"/>
</dbReference>
<accession>A0A1F5VXD0</accession>
<dbReference type="InterPro" id="IPR033749">
    <property type="entry name" value="Polyprenyl_synt_CS"/>
</dbReference>
<dbReference type="Proteomes" id="UP000178943">
    <property type="component" value="Unassembled WGS sequence"/>
</dbReference>
<reference evidence="7 8" key="1">
    <citation type="journal article" date="2016" name="Nat. Commun.">
        <title>Thousands of microbial genomes shed light on interconnected biogeochemical processes in an aquifer system.</title>
        <authorList>
            <person name="Anantharaman K."/>
            <person name="Brown C.T."/>
            <person name="Hug L.A."/>
            <person name="Sharon I."/>
            <person name="Castelle C.J."/>
            <person name="Probst A.J."/>
            <person name="Thomas B.C."/>
            <person name="Singh A."/>
            <person name="Wilkins M.J."/>
            <person name="Karaoz U."/>
            <person name="Brodie E.L."/>
            <person name="Williams K.H."/>
            <person name="Hubbard S.S."/>
            <person name="Banfield J.F."/>
        </authorList>
    </citation>
    <scope>NUCLEOTIDE SEQUENCE [LARGE SCALE GENOMIC DNA]</scope>
</reference>